<name>A0AAW0QS60_9PEZI</name>
<comment type="caution">
    <text evidence="1">The sequence shown here is derived from an EMBL/GenBank/DDBJ whole genome shotgun (WGS) entry which is preliminary data.</text>
</comment>
<reference evidence="1 2" key="1">
    <citation type="submission" date="2023-01" db="EMBL/GenBank/DDBJ databases">
        <title>Analysis of 21 Apiospora genomes using comparative genomics revels a genus with tremendous synthesis potential of carbohydrate active enzymes and secondary metabolites.</title>
        <authorList>
            <person name="Sorensen T."/>
        </authorList>
    </citation>
    <scope>NUCLEOTIDE SEQUENCE [LARGE SCALE GENOMIC DNA]</scope>
    <source>
        <strain evidence="1 2">CBS 117206</strain>
    </source>
</reference>
<sequence length="200" mass="23210">MRIEKGDYMGGWVTDLGTAETLSSSMCFFEAWAALYFERISEEEYWRQVFAHLAGASHKPDEDEKEVRLLAHSHPFWYSVLDSAREMGPVEDATPFVQVFNAYDARNLDDIKARIDRFEEAQKPYVLRILAMRALLDRQADVLEFCLSRGGFESERNLENQSNLVSPESDPKTFQVLEASDFRKKHPRKLLAMFTTDDIW</sequence>
<gene>
    <name evidence="1" type="ORF">PG999_010752</name>
</gene>
<proteinExistence type="predicted"/>
<evidence type="ECO:0000313" key="1">
    <source>
        <dbReference type="EMBL" id="KAK8100378.1"/>
    </source>
</evidence>
<protein>
    <submittedName>
        <fullName evidence="1">Uncharacterized protein</fullName>
    </submittedName>
</protein>
<dbReference type="EMBL" id="JAQQWP010000009">
    <property type="protein sequence ID" value="KAK8100378.1"/>
    <property type="molecule type" value="Genomic_DNA"/>
</dbReference>
<dbReference type="Proteomes" id="UP001392437">
    <property type="component" value="Unassembled WGS sequence"/>
</dbReference>
<organism evidence="1 2">
    <name type="scientific">Apiospora kogelbergensis</name>
    <dbReference type="NCBI Taxonomy" id="1337665"/>
    <lineage>
        <taxon>Eukaryota</taxon>
        <taxon>Fungi</taxon>
        <taxon>Dikarya</taxon>
        <taxon>Ascomycota</taxon>
        <taxon>Pezizomycotina</taxon>
        <taxon>Sordariomycetes</taxon>
        <taxon>Xylariomycetidae</taxon>
        <taxon>Amphisphaeriales</taxon>
        <taxon>Apiosporaceae</taxon>
        <taxon>Apiospora</taxon>
    </lineage>
</organism>
<dbReference type="AlphaFoldDB" id="A0AAW0QS60"/>
<evidence type="ECO:0000313" key="2">
    <source>
        <dbReference type="Proteomes" id="UP001392437"/>
    </source>
</evidence>
<keyword evidence="2" id="KW-1185">Reference proteome</keyword>
<accession>A0AAW0QS60</accession>